<proteinExistence type="predicted"/>
<evidence type="ECO:0000256" key="3">
    <source>
        <dbReference type="ARBA" id="ARBA00022840"/>
    </source>
</evidence>
<dbReference type="GO" id="GO:0005829">
    <property type="term" value="C:cytosol"/>
    <property type="evidence" value="ECO:0007669"/>
    <property type="project" value="TreeGrafter"/>
</dbReference>
<keyword evidence="1" id="KW-0436">Ligase</keyword>
<dbReference type="SUPFAM" id="SSF55681">
    <property type="entry name" value="Class II aaRS and biotin synthetases"/>
    <property type="match status" value="1"/>
</dbReference>
<evidence type="ECO:0000256" key="1">
    <source>
        <dbReference type="ARBA" id="ARBA00022598"/>
    </source>
</evidence>
<keyword evidence="2" id="KW-0547">Nucleotide-binding</keyword>
<dbReference type="InterPro" id="IPR018149">
    <property type="entry name" value="Lys-tRNA-synth_II_C"/>
</dbReference>
<sequence length="308" mass="34846">MLDLQGLRTRAAFFQAIRHFFVELGFLEVDTPIRQPALIPEAHIHPLFADSWFLQASPELCMKRLLACGCEHIFQVARCFRKDERGRLHLEEMTLLEWYRKDADYRDLMEDCERLVGALAMRMAEAGVAGVDEKGSLLVAGRTIDLSPPWTRLSVTEAFSRWSPMSLPQALAEDMFDEILVEHVEPHLGWDQPLFLMDYPVELASLARTKPGEPQVAERVELYLAGVEIANGFSELCDPVEQRIRFAREIELIVTSGRTAPAMPERFLEDLGRLDQAAGIALGLDRLLMLFLGADSVARVQSFSPDDF</sequence>
<dbReference type="Proteomes" id="UP000599024">
    <property type="component" value="Unassembled WGS sequence"/>
</dbReference>
<evidence type="ECO:0000313" key="5">
    <source>
        <dbReference type="EMBL" id="MBC8208599.1"/>
    </source>
</evidence>
<dbReference type="EMBL" id="JACNLK010000046">
    <property type="protein sequence ID" value="MBC8208599.1"/>
    <property type="molecule type" value="Genomic_DNA"/>
</dbReference>
<feature type="domain" description="Aminoacyl-transfer RNA synthetases class-II family profile" evidence="4">
    <location>
        <begin position="6"/>
        <end position="305"/>
    </location>
</feature>
<protein>
    <submittedName>
        <fullName evidence="5">EF-P lysine aminoacylase GenX</fullName>
    </submittedName>
</protein>
<dbReference type="GO" id="GO:0000049">
    <property type="term" value="F:tRNA binding"/>
    <property type="evidence" value="ECO:0007669"/>
    <property type="project" value="TreeGrafter"/>
</dbReference>
<dbReference type="PANTHER" id="PTHR42918:SF6">
    <property type="entry name" value="ELONGATION FACTOR P--(R)-BETA-LYSINE LIGASE"/>
    <property type="match status" value="1"/>
</dbReference>
<dbReference type="PRINTS" id="PR00982">
    <property type="entry name" value="TRNASYNTHLYS"/>
</dbReference>
<evidence type="ECO:0000313" key="6">
    <source>
        <dbReference type="Proteomes" id="UP000599024"/>
    </source>
</evidence>
<reference evidence="5 6" key="1">
    <citation type="submission" date="2020-08" db="EMBL/GenBank/DDBJ databases">
        <title>Bridging the membrane lipid divide: bacteria of the FCB group superphylum have the potential to synthesize archaeal ether lipids.</title>
        <authorList>
            <person name="Villanueva L."/>
            <person name="Von Meijenfeldt F.A.B."/>
            <person name="Westbye A.B."/>
            <person name="Yadav S."/>
            <person name="Hopmans E.C."/>
            <person name="Dutilh B.E."/>
            <person name="Sinninghe Damste J.S."/>
        </authorList>
    </citation>
    <scope>NUCLEOTIDE SEQUENCE [LARGE SCALE GENOMIC DNA]</scope>
    <source>
        <strain evidence="5">NIOZ-UU81</strain>
    </source>
</reference>
<dbReference type="AlphaFoldDB" id="A0A8J6TE07"/>
<dbReference type="PANTHER" id="PTHR42918">
    <property type="entry name" value="LYSYL-TRNA SYNTHETASE"/>
    <property type="match status" value="1"/>
</dbReference>
<dbReference type="PROSITE" id="PS50862">
    <property type="entry name" value="AA_TRNA_LIGASE_II"/>
    <property type="match status" value="1"/>
</dbReference>
<evidence type="ECO:0000259" key="4">
    <source>
        <dbReference type="PROSITE" id="PS50862"/>
    </source>
</evidence>
<dbReference type="GO" id="GO:0005524">
    <property type="term" value="F:ATP binding"/>
    <property type="evidence" value="ECO:0007669"/>
    <property type="project" value="UniProtKB-KW"/>
</dbReference>
<name>A0A8J6TE07_9BACT</name>
<gene>
    <name evidence="5" type="primary">genX</name>
    <name evidence="5" type="ORF">H8E79_05480</name>
</gene>
<comment type="caution">
    <text evidence="5">The sequence shown here is derived from an EMBL/GenBank/DDBJ whole genome shotgun (WGS) entry which is preliminary data.</text>
</comment>
<accession>A0A8J6TE07</accession>
<evidence type="ECO:0000256" key="2">
    <source>
        <dbReference type="ARBA" id="ARBA00022741"/>
    </source>
</evidence>
<dbReference type="NCBIfam" id="TIGR00462">
    <property type="entry name" value="genX"/>
    <property type="match status" value="1"/>
</dbReference>
<dbReference type="GO" id="GO:0004824">
    <property type="term" value="F:lysine-tRNA ligase activity"/>
    <property type="evidence" value="ECO:0007669"/>
    <property type="project" value="InterPro"/>
</dbReference>
<dbReference type="Gene3D" id="3.30.930.10">
    <property type="entry name" value="Bira Bifunctional Protein, Domain 2"/>
    <property type="match status" value="1"/>
</dbReference>
<dbReference type="InterPro" id="IPR004364">
    <property type="entry name" value="Aa-tRNA-synt_II"/>
</dbReference>
<dbReference type="Pfam" id="PF00152">
    <property type="entry name" value="tRNA-synt_2"/>
    <property type="match status" value="1"/>
</dbReference>
<organism evidence="5 6">
    <name type="scientific">Candidatus Desulfatifera sulfidica</name>
    <dbReference type="NCBI Taxonomy" id="2841691"/>
    <lineage>
        <taxon>Bacteria</taxon>
        <taxon>Pseudomonadati</taxon>
        <taxon>Thermodesulfobacteriota</taxon>
        <taxon>Desulfobulbia</taxon>
        <taxon>Desulfobulbales</taxon>
        <taxon>Desulfobulbaceae</taxon>
        <taxon>Candidatus Desulfatifera</taxon>
    </lineage>
</organism>
<dbReference type="GO" id="GO:0006430">
    <property type="term" value="P:lysyl-tRNA aminoacylation"/>
    <property type="evidence" value="ECO:0007669"/>
    <property type="project" value="InterPro"/>
</dbReference>
<dbReference type="InterPro" id="IPR004525">
    <property type="entry name" value="EpmA"/>
</dbReference>
<dbReference type="InterPro" id="IPR045864">
    <property type="entry name" value="aa-tRNA-synth_II/BPL/LPL"/>
</dbReference>
<keyword evidence="3" id="KW-0067">ATP-binding</keyword>
<dbReference type="InterPro" id="IPR006195">
    <property type="entry name" value="aa-tRNA-synth_II"/>
</dbReference>